<gene>
    <name evidence="1" type="primary">omp18 fragment 4</name>
    <name evidence="1" type="ordered locus">Hac_1148</name>
</gene>
<dbReference type="STRING" id="382638.Hac_1148"/>
<dbReference type="Pfam" id="PF01856">
    <property type="entry name" value="HP_OMP"/>
    <property type="match status" value="1"/>
</dbReference>
<dbReference type="EMBL" id="AM260522">
    <property type="protein sequence ID" value="CAJ99908.1"/>
    <property type="molecule type" value="Genomic_DNA"/>
</dbReference>
<evidence type="ECO:0000313" key="2">
    <source>
        <dbReference type="Proteomes" id="UP000000775"/>
    </source>
</evidence>
<evidence type="ECO:0000313" key="1">
    <source>
        <dbReference type="EMBL" id="CAJ99908.1"/>
    </source>
</evidence>
<dbReference type="eggNOG" id="COG3170">
    <property type="taxonomic scope" value="Bacteria"/>
</dbReference>
<sequence>MAWALMHSITSMKAKKAITQQSCSVSMNTSYFQMLVQFSFRSNFAKHRDIELGFKSPLFTNQFYKERGVDGSVDIFYKRNFSIDFNYMINF</sequence>
<dbReference type="AlphaFoldDB" id="Q17WR8"/>
<keyword evidence="2" id="KW-1185">Reference proteome</keyword>
<name>Q17WR8_HELAH</name>
<dbReference type="InterPro" id="IPR002718">
    <property type="entry name" value="OMP_Helicobacter"/>
</dbReference>
<accession>Q17WR8</accession>
<dbReference type="Proteomes" id="UP000000775">
    <property type="component" value="Chromosome"/>
</dbReference>
<proteinExistence type="predicted"/>
<organism evidence="1 2">
    <name type="scientific">Helicobacter acinonychis (strain Sheeba)</name>
    <dbReference type="NCBI Taxonomy" id="382638"/>
    <lineage>
        <taxon>Bacteria</taxon>
        <taxon>Pseudomonadati</taxon>
        <taxon>Campylobacterota</taxon>
        <taxon>Epsilonproteobacteria</taxon>
        <taxon>Campylobacterales</taxon>
        <taxon>Helicobacteraceae</taxon>
        <taxon>Helicobacter</taxon>
    </lineage>
</organism>
<protein>
    <submittedName>
        <fullName evidence="1">Outer membrane protein 18 4</fullName>
    </submittedName>
</protein>
<dbReference type="HOGENOM" id="CLU_166052_0_0_7"/>
<reference evidence="1 2" key="1">
    <citation type="journal article" date="2006" name="PLoS Genet.">
        <title>Who ate whom? Adaptive Helicobacter genomic changes that accompanied a host jump from early humans to large felines.</title>
        <authorList>
            <person name="Eppinger M."/>
            <person name="Baar C."/>
            <person name="Linz B."/>
            <person name="Raddatz G."/>
            <person name="Lanz C."/>
            <person name="Keller H."/>
            <person name="Morelli G."/>
            <person name="Gressmann H."/>
            <person name="Achtman M."/>
            <person name="Schuster S.C."/>
        </authorList>
    </citation>
    <scope>NUCLEOTIDE SEQUENCE [LARGE SCALE GENOMIC DNA]</scope>
    <source>
        <strain evidence="1 2">Sheeba</strain>
    </source>
</reference>
<dbReference type="KEGG" id="hac:Hac_1148"/>